<evidence type="ECO:0000256" key="2">
    <source>
        <dbReference type="ARBA" id="ARBA00023242"/>
    </source>
</evidence>
<dbReference type="GeneID" id="9699487"/>
<organism evidence="4 5">
    <name type="scientific">Encephalitozoon intestinalis (strain ATCC 50506)</name>
    <name type="common">Microsporidian parasite</name>
    <name type="synonym">Septata intestinalis</name>
    <dbReference type="NCBI Taxonomy" id="876142"/>
    <lineage>
        <taxon>Eukaryota</taxon>
        <taxon>Fungi</taxon>
        <taxon>Fungi incertae sedis</taxon>
        <taxon>Microsporidia</taxon>
        <taxon>Unikaryonidae</taxon>
        <taxon>Encephalitozoon</taxon>
    </lineage>
</organism>
<evidence type="ECO:0008006" key="6">
    <source>
        <dbReference type="Google" id="ProtNLM"/>
    </source>
</evidence>
<keyword evidence="5" id="KW-1185">Reference proteome</keyword>
<dbReference type="Gene3D" id="3.30.160.360">
    <property type="match status" value="1"/>
</dbReference>
<gene>
    <name evidence="4" type="ORF">Eint_100960</name>
</gene>
<dbReference type="Pfam" id="PF05964">
    <property type="entry name" value="FYRN"/>
    <property type="match status" value="1"/>
</dbReference>
<dbReference type="PROSITE" id="PS51543">
    <property type="entry name" value="FYRC"/>
    <property type="match status" value="1"/>
</dbReference>
<protein>
    <recommendedName>
        <fullName evidence="6">FYR N-terminal domain-containing protein</fullName>
    </recommendedName>
</protein>
<evidence type="ECO:0000313" key="5">
    <source>
        <dbReference type="Proteomes" id="UP000002313"/>
    </source>
</evidence>
<evidence type="ECO:0000256" key="3">
    <source>
        <dbReference type="SAM" id="Coils"/>
    </source>
</evidence>
<proteinExistence type="predicted"/>
<dbReference type="OrthoDB" id="2190045at2759"/>
<dbReference type="RefSeq" id="XP_003073782.1">
    <property type="nucleotide sequence ID" value="XM_003073736.1"/>
</dbReference>
<comment type="subcellular location">
    <subcellularLocation>
        <location evidence="1">Nucleus</location>
    </subcellularLocation>
</comment>
<dbReference type="KEGG" id="ein:Eint_100960"/>
<evidence type="ECO:0000256" key="1">
    <source>
        <dbReference type="ARBA" id="ARBA00004123"/>
    </source>
</evidence>
<dbReference type="HOGENOM" id="CLU_1272293_0_0_1"/>
<keyword evidence="3" id="KW-0175">Coiled coil</keyword>
<reference evidence="4 5" key="2">
    <citation type="journal article" date="2012" name="Proc. Natl. Acad. Sci. U.S.A.">
        <title>Gain and loss of multiple functionally related, horizontally transferred genes in the reduced genomes of two microsporidian parasites.</title>
        <authorList>
            <person name="Pombert J.-F."/>
            <person name="Selman M."/>
            <person name="Burki F."/>
            <person name="Bardell F.T."/>
            <person name="Farinelli L."/>
            <person name="Solter L.F."/>
            <person name="Whitman D.W."/>
            <person name="Weiss L.M."/>
            <person name="Corradi N."/>
            <person name="Keeling P.J."/>
        </authorList>
    </citation>
    <scope>NUCLEOTIDE SEQUENCE [LARGE SCALE GENOMIC DNA]</scope>
    <source>
        <strain evidence="4 5">ATCC 50506</strain>
    </source>
</reference>
<dbReference type="EMBL" id="CP001951">
    <property type="protein sequence ID" value="ADM12422.1"/>
    <property type="molecule type" value="Genomic_DNA"/>
</dbReference>
<dbReference type="Proteomes" id="UP000002313">
    <property type="component" value="Chromosome X"/>
</dbReference>
<dbReference type="GO" id="GO:0005634">
    <property type="term" value="C:nucleus"/>
    <property type="evidence" value="ECO:0007669"/>
    <property type="project" value="UniProtKB-SubCell"/>
</dbReference>
<feature type="coiled-coil region" evidence="3">
    <location>
        <begin position="9"/>
        <end position="43"/>
    </location>
</feature>
<name>E0S9N7_ENCIT</name>
<accession>E0S9N7</accession>
<dbReference type="InterPro" id="IPR003889">
    <property type="entry name" value="FYrich_C"/>
</dbReference>
<dbReference type="InterPro" id="IPR003888">
    <property type="entry name" value="FYrich_N"/>
</dbReference>
<evidence type="ECO:0000313" key="4">
    <source>
        <dbReference type="EMBL" id="ADM12422.1"/>
    </source>
</evidence>
<dbReference type="VEuPathDB" id="MicrosporidiaDB:Eint_100960"/>
<keyword evidence="2" id="KW-0539">Nucleus</keyword>
<dbReference type="PROSITE" id="PS51542">
    <property type="entry name" value="FYRN"/>
    <property type="match status" value="1"/>
</dbReference>
<dbReference type="AlphaFoldDB" id="E0S9N7"/>
<reference evidence="4 5" key="1">
    <citation type="journal article" date="2010" name="Nat. Commun.">
        <title>The complete sequence of the smallest known nuclear genome from the microsporidian Encephalitozoon intestinalis.</title>
        <authorList>
            <person name="Corradi N."/>
            <person name="Pombert J.-F."/>
            <person name="Farinelli L."/>
            <person name="Didier E.S."/>
            <person name="Keeling P.J."/>
        </authorList>
    </citation>
    <scope>NUCLEOTIDE SEQUENCE [LARGE SCALE GENOMIC DNA]</scope>
    <source>
        <strain evidence="4 5">ATCC 50506</strain>
    </source>
</reference>
<sequence length="217" mass="25208">MNEESGKECSKQQKRLAEALRRRDGLKEEMEKVRQDLQKLEIHRRVLLDMVRIGNGGMEIDVNRYRPIYKAEVEGAKGLIHVPGERYHLAIYNLGRIPMASMKPFYNQKNIYPIDYMCKRAYYKSRGSPGGDGYALYTCTIRNVCSKPLFEISERDLCIRGKAGEVFNAFKSLFSWEIEFGSITEFFGLNNLYVRRLISEQEGFRGLGIGDRWERKA</sequence>